<organism evidence="1 2">
    <name type="scientific">Bradyrhizobium lablabi</name>
    <dbReference type="NCBI Taxonomy" id="722472"/>
    <lineage>
        <taxon>Bacteria</taxon>
        <taxon>Pseudomonadati</taxon>
        <taxon>Pseudomonadota</taxon>
        <taxon>Alphaproteobacteria</taxon>
        <taxon>Hyphomicrobiales</taxon>
        <taxon>Nitrobacteraceae</taxon>
        <taxon>Bradyrhizobium</taxon>
    </lineage>
</organism>
<gene>
    <name evidence="1" type="ORF">SAMN05444159_6141</name>
</gene>
<dbReference type="NCBIfam" id="TIGR03573">
    <property type="entry name" value="WbuX"/>
    <property type="match status" value="1"/>
</dbReference>
<protein>
    <submittedName>
        <fullName evidence="1">N-acetyl sugar amidotransferase</fullName>
    </submittedName>
</protein>
<dbReference type="InterPro" id="IPR020022">
    <property type="entry name" value="N-acetyl_sugar_amidoTrfase"/>
</dbReference>
<proteinExistence type="predicted"/>
<evidence type="ECO:0000313" key="2">
    <source>
        <dbReference type="Proteomes" id="UP000189935"/>
    </source>
</evidence>
<dbReference type="GO" id="GO:0016740">
    <property type="term" value="F:transferase activity"/>
    <property type="evidence" value="ECO:0007669"/>
    <property type="project" value="UniProtKB-KW"/>
</dbReference>
<dbReference type="OrthoDB" id="9765475at2"/>
<dbReference type="EMBL" id="LT670844">
    <property type="protein sequence ID" value="SHL53844.1"/>
    <property type="molecule type" value="Genomic_DNA"/>
</dbReference>
<keyword evidence="1" id="KW-0808">Transferase</keyword>
<dbReference type="RefSeq" id="WP_079543368.1">
    <property type="nucleotide sequence ID" value="NZ_LT670844.1"/>
</dbReference>
<sequence length="384" mass="43335">MRYCSQCILPDTRPNLVIGPDGVCNACRSHGTKADIDWDARKRAFEAVVARAKAHAKSRSTGYDCLIPVSGGKDSTWQVVKCLEAGLNPLAVTWKTPGRTDIGQRNLDNLVALGVDHVDYQINPKVERRFMLDALERFGSTAVPMHMAIFAIPAKLAVKFGIPLVVWGENSAFEYGGRDEERTGFKLDAAWLQRHGVTHGTSARDWISDRLTERELTPYFGPGEAELDAAGVLAIFLGYYLEWDPETTRRIAAEHGFVANRQGPRTGLYDYADIDDDFISIHHWLKWYKFGFTRLFDNLSLEIRNGRMTREQAVATVRARGDETPCQDIAKLCEFLGISSQRFFEIAETFRNRDIWAHDGGEWKMPGFLVPEWDWNDSGQKLSA</sequence>
<name>A0A1M7BFY1_9BRAD</name>
<evidence type="ECO:0000313" key="1">
    <source>
        <dbReference type="EMBL" id="SHL53844.1"/>
    </source>
</evidence>
<accession>A0A1M7BFY1</accession>
<reference evidence="1 2" key="1">
    <citation type="submission" date="2016-11" db="EMBL/GenBank/DDBJ databases">
        <authorList>
            <person name="Jaros S."/>
            <person name="Januszkiewicz K."/>
            <person name="Wedrychowicz H."/>
        </authorList>
    </citation>
    <scope>NUCLEOTIDE SEQUENCE [LARGE SCALE GENOMIC DNA]</scope>
    <source>
        <strain evidence="1 2">GAS499</strain>
    </source>
</reference>
<dbReference type="Proteomes" id="UP000189935">
    <property type="component" value="Chromosome I"/>
</dbReference>
<dbReference type="SUPFAM" id="SSF52402">
    <property type="entry name" value="Adenine nucleotide alpha hydrolases-like"/>
    <property type="match status" value="1"/>
</dbReference>
<dbReference type="AlphaFoldDB" id="A0A1M7BFY1"/>